<dbReference type="GO" id="GO:0046100">
    <property type="term" value="P:hypoxanthine metabolic process"/>
    <property type="evidence" value="ECO:0007669"/>
    <property type="project" value="TreeGrafter"/>
</dbReference>
<feature type="region of interest" description="Disordered" evidence="3">
    <location>
        <begin position="251"/>
        <end position="297"/>
    </location>
</feature>
<dbReference type="InterPro" id="IPR029057">
    <property type="entry name" value="PRTase-like"/>
</dbReference>
<evidence type="ECO:0000259" key="4">
    <source>
        <dbReference type="Pfam" id="PF00156"/>
    </source>
</evidence>
<evidence type="ECO:0000256" key="1">
    <source>
        <dbReference type="ARBA" id="ARBA00048811"/>
    </source>
</evidence>
<evidence type="ECO:0000313" key="6">
    <source>
        <dbReference type="Proteomes" id="UP000054618"/>
    </source>
</evidence>
<dbReference type="GO" id="GO:0052657">
    <property type="term" value="F:guanine phosphoribosyltransferase activity"/>
    <property type="evidence" value="ECO:0007669"/>
    <property type="project" value="RHEA"/>
</dbReference>
<accession>A0A0W0XUD6</accession>
<sequence>MTRQALMQKIKQTDIEIKAVTAELKRVHKITQDYADKVWEESPVAFTAEQIKVRAKELAAEIVKNHPQGTNPVLITLLDGGIPFARDVEDALNELGYIYTPATMQVSSYGNKTTGGKVNIIAESKVPLGGRDVIFLDDVCETAHTYLEVRKHLKKAGPESISLMVMVDKEQKQPRDENYSPEYSGFKARLLFLIGKGLDLFKRLRQTKEIRMVDPAKLDKEILATIETEGPLNKKLQELIAQKDELELELSSLKEEQPSSPGTNRHGMYGATVPQPVTKKEESKDSQEEVRNISYFS</sequence>
<dbReference type="RefSeq" id="WP_160037285.1">
    <property type="nucleotide sequence ID" value="NZ_CAAAIK010000009.1"/>
</dbReference>
<evidence type="ECO:0000256" key="2">
    <source>
        <dbReference type="ARBA" id="ARBA00049402"/>
    </source>
</evidence>
<dbReference type="AlphaFoldDB" id="A0A0W0XUD6"/>
<feature type="compositionally biased region" description="Basic and acidic residues" evidence="3">
    <location>
        <begin position="278"/>
        <end position="291"/>
    </location>
</feature>
<dbReference type="GO" id="GO:0000287">
    <property type="term" value="F:magnesium ion binding"/>
    <property type="evidence" value="ECO:0007669"/>
    <property type="project" value="TreeGrafter"/>
</dbReference>
<dbReference type="EMBL" id="LNYS01000018">
    <property type="protein sequence ID" value="KTD48018.1"/>
    <property type="molecule type" value="Genomic_DNA"/>
</dbReference>
<name>A0A0W0XUD6_9GAMM</name>
<protein>
    <submittedName>
        <fullName evidence="5">Hypoxanthine-guanine phosphoribosyltransferase</fullName>
        <ecNumber evidence="5">2.4.2.8</ecNumber>
    </submittedName>
</protein>
<keyword evidence="5" id="KW-0808">Transferase</keyword>
<dbReference type="SUPFAM" id="SSF53271">
    <property type="entry name" value="PRTase-like"/>
    <property type="match status" value="1"/>
</dbReference>
<dbReference type="GO" id="GO:0032264">
    <property type="term" value="P:IMP salvage"/>
    <property type="evidence" value="ECO:0007669"/>
    <property type="project" value="TreeGrafter"/>
</dbReference>
<gene>
    <name evidence="5" type="primary">ppt_2</name>
    <name evidence="5" type="ORF">Lqui_2282</name>
</gene>
<keyword evidence="5" id="KW-0328">Glycosyltransferase</keyword>
<dbReference type="GO" id="GO:0004422">
    <property type="term" value="F:hypoxanthine phosphoribosyltransferase activity"/>
    <property type="evidence" value="ECO:0007669"/>
    <property type="project" value="TreeGrafter"/>
</dbReference>
<dbReference type="GO" id="GO:0006178">
    <property type="term" value="P:guanine salvage"/>
    <property type="evidence" value="ECO:0007669"/>
    <property type="project" value="TreeGrafter"/>
</dbReference>
<dbReference type="PANTHER" id="PTHR43340:SF1">
    <property type="entry name" value="HYPOXANTHINE PHOSPHORIBOSYLTRANSFERASE"/>
    <property type="match status" value="1"/>
</dbReference>
<dbReference type="InterPro" id="IPR000836">
    <property type="entry name" value="PRTase_dom"/>
</dbReference>
<comment type="caution">
    <text evidence="5">The sequence shown here is derived from an EMBL/GenBank/DDBJ whole genome shotgun (WGS) entry which is preliminary data.</text>
</comment>
<dbReference type="CDD" id="cd06223">
    <property type="entry name" value="PRTases_typeI"/>
    <property type="match status" value="1"/>
</dbReference>
<dbReference type="EC" id="2.4.2.8" evidence="5"/>
<dbReference type="STRING" id="45073.Lqui_2282"/>
<keyword evidence="6" id="KW-1185">Reference proteome</keyword>
<reference evidence="5 6" key="1">
    <citation type="submission" date="2015-11" db="EMBL/GenBank/DDBJ databases">
        <title>Genomic analysis of 38 Legionella species identifies large and diverse effector repertoires.</title>
        <authorList>
            <person name="Burstein D."/>
            <person name="Amaro F."/>
            <person name="Zusman T."/>
            <person name="Lifshitz Z."/>
            <person name="Cohen O."/>
            <person name="Gilbert J.A."/>
            <person name="Pupko T."/>
            <person name="Shuman H.A."/>
            <person name="Segal G."/>
        </authorList>
    </citation>
    <scope>NUCLEOTIDE SEQUENCE [LARGE SCALE GENOMIC DNA]</scope>
    <source>
        <strain evidence="5 6">CDC#1442-AUS-E</strain>
    </source>
</reference>
<dbReference type="Proteomes" id="UP000054618">
    <property type="component" value="Unassembled WGS sequence"/>
</dbReference>
<proteinExistence type="predicted"/>
<dbReference type="GO" id="GO:0005829">
    <property type="term" value="C:cytosol"/>
    <property type="evidence" value="ECO:0007669"/>
    <property type="project" value="TreeGrafter"/>
</dbReference>
<dbReference type="PATRIC" id="fig|45073.5.peg.2411"/>
<dbReference type="Pfam" id="PF00156">
    <property type="entry name" value="Pribosyltran"/>
    <property type="match status" value="1"/>
</dbReference>
<dbReference type="PANTHER" id="PTHR43340">
    <property type="entry name" value="HYPOXANTHINE-GUANINE PHOSPHORIBOSYLTRANSFERASE"/>
    <property type="match status" value="1"/>
</dbReference>
<dbReference type="Gene3D" id="3.40.50.2020">
    <property type="match status" value="1"/>
</dbReference>
<dbReference type="GO" id="GO:0032263">
    <property type="term" value="P:GMP salvage"/>
    <property type="evidence" value="ECO:0007669"/>
    <property type="project" value="TreeGrafter"/>
</dbReference>
<evidence type="ECO:0000256" key="3">
    <source>
        <dbReference type="SAM" id="MobiDB-lite"/>
    </source>
</evidence>
<comment type="catalytic activity">
    <reaction evidence="2">
        <text>IMP + diphosphate = hypoxanthine + 5-phospho-alpha-D-ribose 1-diphosphate</text>
        <dbReference type="Rhea" id="RHEA:17973"/>
        <dbReference type="ChEBI" id="CHEBI:17368"/>
        <dbReference type="ChEBI" id="CHEBI:33019"/>
        <dbReference type="ChEBI" id="CHEBI:58017"/>
        <dbReference type="ChEBI" id="CHEBI:58053"/>
        <dbReference type="EC" id="2.4.2.8"/>
    </reaction>
    <physiologicalReaction direction="right-to-left" evidence="2">
        <dbReference type="Rhea" id="RHEA:17975"/>
    </physiologicalReaction>
</comment>
<feature type="domain" description="Phosphoribosyltransferase" evidence="4">
    <location>
        <begin position="49"/>
        <end position="179"/>
    </location>
</feature>
<organism evidence="5 6">
    <name type="scientific">Legionella quinlivanii</name>
    <dbReference type="NCBI Taxonomy" id="45073"/>
    <lineage>
        <taxon>Bacteria</taxon>
        <taxon>Pseudomonadati</taxon>
        <taxon>Pseudomonadota</taxon>
        <taxon>Gammaproteobacteria</taxon>
        <taxon>Legionellales</taxon>
        <taxon>Legionellaceae</taxon>
        <taxon>Legionella</taxon>
    </lineage>
</organism>
<comment type="catalytic activity">
    <reaction evidence="1">
        <text>GMP + diphosphate = guanine + 5-phospho-alpha-D-ribose 1-diphosphate</text>
        <dbReference type="Rhea" id="RHEA:25424"/>
        <dbReference type="ChEBI" id="CHEBI:16235"/>
        <dbReference type="ChEBI" id="CHEBI:33019"/>
        <dbReference type="ChEBI" id="CHEBI:58017"/>
        <dbReference type="ChEBI" id="CHEBI:58115"/>
        <dbReference type="EC" id="2.4.2.8"/>
    </reaction>
    <physiologicalReaction direction="right-to-left" evidence="1">
        <dbReference type="Rhea" id="RHEA:25426"/>
    </physiologicalReaction>
</comment>
<evidence type="ECO:0000313" key="5">
    <source>
        <dbReference type="EMBL" id="KTD48018.1"/>
    </source>
</evidence>
<dbReference type="InterPro" id="IPR050408">
    <property type="entry name" value="HGPRT"/>
</dbReference>